<dbReference type="KEGG" id="bkw:BkAM31D_19925"/>
<feature type="transmembrane region" description="Helical" evidence="10">
    <location>
        <begin position="7"/>
        <end position="29"/>
    </location>
</feature>
<dbReference type="PROSITE" id="PS50113">
    <property type="entry name" value="PAC"/>
    <property type="match status" value="2"/>
</dbReference>
<dbReference type="SMART" id="SM00387">
    <property type="entry name" value="HATPase_c"/>
    <property type="match status" value="1"/>
</dbReference>
<dbReference type="Proteomes" id="UP000193006">
    <property type="component" value="Chromosome"/>
</dbReference>
<dbReference type="InterPro" id="IPR005467">
    <property type="entry name" value="His_kinase_dom"/>
</dbReference>
<dbReference type="Pfam" id="PF02518">
    <property type="entry name" value="HATPase_c"/>
    <property type="match status" value="1"/>
</dbReference>
<dbReference type="Gene3D" id="3.30.565.10">
    <property type="entry name" value="Histidine kinase-like ATPase, C-terminal domain"/>
    <property type="match status" value="1"/>
</dbReference>
<dbReference type="InterPro" id="IPR000014">
    <property type="entry name" value="PAS"/>
</dbReference>
<feature type="domain" description="PAS" evidence="12">
    <location>
        <begin position="201"/>
        <end position="271"/>
    </location>
</feature>
<dbReference type="InterPro" id="IPR035965">
    <property type="entry name" value="PAS-like_dom_sf"/>
</dbReference>
<comment type="catalytic activity">
    <reaction evidence="1">
        <text>ATP + protein L-histidine = ADP + protein N-phospho-L-histidine.</text>
        <dbReference type="EC" id="2.7.13.3"/>
    </reaction>
</comment>
<dbReference type="CDD" id="cd00082">
    <property type="entry name" value="HisKA"/>
    <property type="match status" value="1"/>
</dbReference>
<dbReference type="AlphaFoldDB" id="A0A1X9MER4"/>
<evidence type="ECO:0000256" key="3">
    <source>
        <dbReference type="ARBA" id="ARBA00022553"/>
    </source>
</evidence>
<dbReference type="PROSITE" id="PS50109">
    <property type="entry name" value="HIS_KIN"/>
    <property type="match status" value="1"/>
</dbReference>
<keyword evidence="3" id="KW-0597">Phosphoprotein</keyword>
<proteinExistence type="predicted"/>
<dbReference type="SMART" id="SM00086">
    <property type="entry name" value="PAC"/>
    <property type="match status" value="2"/>
</dbReference>
<dbReference type="GO" id="GO:0005524">
    <property type="term" value="F:ATP binding"/>
    <property type="evidence" value="ECO:0007669"/>
    <property type="project" value="UniProtKB-KW"/>
</dbReference>
<evidence type="ECO:0000256" key="6">
    <source>
        <dbReference type="ARBA" id="ARBA00022777"/>
    </source>
</evidence>
<dbReference type="EC" id="2.7.13.3" evidence="2"/>
<sequence>MNKRKKILVYTLLAILWIIGTDYLINQLFLDPQVYLVANKIKALLFIGFTSFFIYYAFVKREENEAVKAEKEKLEALINSMVDFVNFKDGKGRWTQANDFALSLFQIEHVDYVGKKDSELGAYSEFYKDVFNYCETSDEEAWKIGKKSRWIEVVPMPDGSTKTFDTLKIPHFHKDGSRKELVVVGRDITEQVKAEQKLEQSKQKYQSLIEYNPEVVYILDKSGRIVELNPRFEGLTGYDATEFIGDSILPLISDEDREETIQLFSNIIKKKKRIINKELTIIRKDGQKRILRCTAVPTIIENEVVGAIGYALDITKQKETEERLRKTEKLSVVGELAASVAHEIRNPLTSIKGFIQFMQANESKSNKYYEIILDELERINQISSELLALGKPREVHYEKSNMNDIMTSVMWLLESQANLYNVEIDFDRNEDLPLIDCEPNQLKQVFINVIKNSIEADSTKVKINISFKQEDLMQIKIQDDGKGIKQERVERLGEPFYSSKEKGTGLGLTVSCNIIQAHHGEMHFDSELNKGTTVTILLPVTKERDFSI</sequence>
<feature type="domain" description="PAC" evidence="13">
    <location>
        <begin position="147"/>
        <end position="200"/>
    </location>
</feature>
<keyword evidence="15" id="KW-1185">Reference proteome</keyword>
<dbReference type="PROSITE" id="PS50112">
    <property type="entry name" value="PAS"/>
    <property type="match status" value="1"/>
</dbReference>
<dbReference type="InterPro" id="IPR036097">
    <property type="entry name" value="HisK_dim/P_sf"/>
</dbReference>
<feature type="domain" description="PAC" evidence="13">
    <location>
        <begin position="275"/>
        <end position="326"/>
    </location>
</feature>
<keyword evidence="7" id="KW-0067">ATP-binding</keyword>
<dbReference type="Pfam" id="PF08448">
    <property type="entry name" value="PAS_4"/>
    <property type="match status" value="1"/>
</dbReference>
<keyword evidence="10" id="KW-0472">Membrane</keyword>
<dbReference type="PRINTS" id="PR00344">
    <property type="entry name" value="BCTRLSENSOR"/>
</dbReference>
<evidence type="ECO:0000259" key="13">
    <source>
        <dbReference type="PROSITE" id="PS50113"/>
    </source>
</evidence>
<keyword evidence="5" id="KW-0547">Nucleotide-binding</keyword>
<dbReference type="InterPro" id="IPR001610">
    <property type="entry name" value="PAC"/>
</dbReference>
<evidence type="ECO:0000313" key="15">
    <source>
        <dbReference type="Proteomes" id="UP000193006"/>
    </source>
</evidence>
<dbReference type="Pfam" id="PF13426">
    <property type="entry name" value="PAS_9"/>
    <property type="match status" value="1"/>
</dbReference>
<keyword evidence="8" id="KW-0749">Sporulation</keyword>
<accession>A0A1X9MER4</accession>
<gene>
    <name evidence="14" type="primary">kinE_7</name>
    <name evidence="14" type="ORF">BkAM31D_19925</name>
</gene>
<name>A0A1X9MER4_9BACI</name>
<keyword evidence="9" id="KW-0902">Two-component regulatory system</keyword>
<dbReference type="InterPro" id="IPR000700">
    <property type="entry name" value="PAS-assoc_C"/>
</dbReference>
<dbReference type="InterPro" id="IPR003594">
    <property type="entry name" value="HATPase_dom"/>
</dbReference>
<evidence type="ECO:0000256" key="4">
    <source>
        <dbReference type="ARBA" id="ARBA00022679"/>
    </source>
</evidence>
<dbReference type="Gene3D" id="1.10.287.130">
    <property type="match status" value="1"/>
</dbReference>
<keyword evidence="10" id="KW-0812">Transmembrane</keyword>
<dbReference type="PANTHER" id="PTHR43065">
    <property type="entry name" value="SENSOR HISTIDINE KINASE"/>
    <property type="match status" value="1"/>
</dbReference>
<evidence type="ECO:0000256" key="7">
    <source>
        <dbReference type="ARBA" id="ARBA00022840"/>
    </source>
</evidence>
<dbReference type="SMART" id="SM00091">
    <property type="entry name" value="PAS"/>
    <property type="match status" value="2"/>
</dbReference>
<dbReference type="Gene3D" id="3.30.450.20">
    <property type="entry name" value="PAS domain"/>
    <property type="match status" value="2"/>
</dbReference>
<evidence type="ECO:0000256" key="8">
    <source>
        <dbReference type="ARBA" id="ARBA00022969"/>
    </source>
</evidence>
<dbReference type="InterPro" id="IPR036890">
    <property type="entry name" value="HATPase_C_sf"/>
</dbReference>
<dbReference type="PANTHER" id="PTHR43065:SF10">
    <property type="entry name" value="PEROXIDE STRESS-ACTIVATED HISTIDINE KINASE MAK3"/>
    <property type="match status" value="1"/>
</dbReference>
<evidence type="ECO:0000256" key="5">
    <source>
        <dbReference type="ARBA" id="ARBA00022741"/>
    </source>
</evidence>
<dbReference type="NCBIfam" id="TIGR00229">
    <property type="entry name" value="sensory_box"/>
    <property type="match status" value="2"/>
</dbReference>
<evidence type="ECO:0000259" key="12">
    <source>
        <dbReference type="PROSITE" id="PS50112"/>
    </source>
</evidence>
<dbReference type="STRING" id="199441.BkAM31D_19925"/>
<evidence type="ECO:0000256" key="9">
    <source>
        <dbReference type="ARBA" id="ARBA00023012"/>
    </source>
</evidence>
<dbReference type="InterPro" id="IPR003661">
    <property type="entry name" value="HisK_dim/P_dom"/>
</dbReference>
<reference evidence="14 15" key="1">
    <citation type="submission" date="2017-04" db="EMBL/GenBank/DDBJ databases">
        <title>Bacillus krulwichiae AM31D Genome sequencing and assembly.</title>
        <authorList>
            <person name="Krulwich T.A."/>
            <person name="Anastor L."/>
            <person name="Ehrlich R."/>
            <person name="Ehrlich G.D."/>
            <person name="Janto B."/>
        </authorList>
    </citation>
    <scope>NUCLEOTIDE SEQUENCE [LARGE SCALE GENOMIC DNA]</scope>
    <source>
        <strain evidence="14 15">AM31D</strain>
    </source>
</reference>
<dbReference type="SMART" id="SM00388">
    <property type="entry name" value="HisKA"/>
    <property type="match status" value="1"/>
</dbReference>
<keyword evidence="6 14" id="KW-0418">Kinase</keyword>
<dbReference type="InterPro" id="IPR013656">
    <property type="entry name" value="PAS_4"/>
</dbReference>
<evidence type="ECO:0000256" key="10">
    <source>
        <dbReference type="SAM" id="Phobius"/>
    </source>
</evidence>
<evidence type="ECO:0000259" key="11">
    <source>
        <dbReference type="PROSITE" id="PS50109"/>
    </source>
</evidence>
<keyword evidence="10" id="KW-1133">Transmembrane helix</keyword>
<dbReference type="Pfam" id="PF00512">
    <property type="entry name" value="HisKA"/>
    <property type="match status" value="1"/>
</dbReference>
<evidence type="ECO:0000313" key="14">
    <source>
        <dbReference type="EMBL" id="ARK31928.1"/>
    </source>
</evidence>
<evidence type="ECO:0000256" key="1">
    <source>
        <dbReference type="ARBA" id="ARBA00000085"/>
    </source>
</evidence>
<dbReference type="InterPro" id="IPR004358">
    <property type="entry name" value="Sig_transdc_His_kin-like_C"/>
</dbReference>
<dbReference type="SUPFAM" id="SSF47384">
    <property type="entry name" value="Homodimeric domain of signal transducing histidine kinase"/>
    <property type="match status" value="1"/>
</dbReference>
<dbReference type="CDD" id="cd00130">
    <property type="entry name" value="PAS"/>
    <property type="match status" value="1"/>
</dbReference>
<feature type="transmembrane region" description="Helical" evidence="10">
    <location>
        <begin position="41"/>
        <end position="59"/>
    </location>
</feature>
<dbReference type="GO" id="GO:0000155">
    <property type="term" value="F:phosphorelay sensor kinase activity"/>
    <property type="evidence" value="ECO:0007669"/>
    <property type="project" value="InterPro"/>
</dbReference>
<protein>
    <recommendedName>
        <fullName evidence="2">histidine kinase</fullName>
        <ecNumber evidence="2">2.7.13.3</ecNumber>
    </recommendedName>
</protein>
<dbReference type="SUPFAM" id="SSF55874">
    <property type="entry name" value="ATPase domain of HSP90 chaperone/DNA topoisomerase II/histidine kinase"/>
    <property type="match status" value="1"/>
</dbReference>
<keyword evidence="4 14" id="KW-0808">Transferase</keyword>
<feature type="domain" description="Histidine kinase" evidence="11">
    <location>
        <begin position="339"/>
        <end position="542"/>
    </location>
</feature>
<dbReference type="SUPFAM" id="SSF55785">
    <property type="entry name" value="PYP-like sensor domain (PAS domain)"/>
    <property type="match status" value="2"/>
</dbReference>
<dbReference type="FunFam" id="1.10.287.130:FF:000040">
    <property type="entry name" value="PAS domain-containing sensor histidine kinase"/>
    <property type="match status" value="1"/>
</dbReference>
<dbReference type="EMBL" id="CP020814">
    <property type="protein sequence ID" value="ARK31928.1"/>
    <property type="molecule type" value="Genomic_DNA"/>
</dbReference>
<organism evidence="14 15">
    <name type="scientific">Halalkalibacter krulwichiae</name>
    <dbReference type="NCBI Taxonomy" id="199441"/>
    <lineage>
        <taxon>Bacteria</taxon>
        <taxon>Bacillati</taxon>
        <taxon>Bacillota</taxon>
        <taxon>Bacilli</taxon>
        <taxon>Bacillales</taxon>
        <taxon>Bacillaceae</taxon>
        <taxon>Halalkalibacter</taxon>
    </lineage>
</organism>
<evidence type="ECO:0000256" key="2">
    <source>
        <dbReference type="ARBA" id="ARBA00012438"/>
    </source>
</evidence>
<dbReference type="GO" id="GO:0030435">
    <property type="term" value="P:sporulation resulting in formation of a cellular spore"/>
    <property type="evidence" value="ECO:0007669"/>
    <property type="project" value="UniProtKB-KW"/>
</dbReference>